<evidence type="ECO:0000256" key="3">
    <source>
        <dbReference type="ARBA" id="ARBA00024344"/>
    </source>
</evidence>
<gene>
    <name evidence="4" type="primary">cotF_3</name>
    <name evidence="4" type="ORF">CLMAG_23430</name>
</gene>
<dbReference type="OrthoDB" id="1930261at2"/>
<dbReference type="Pfam" id="PF07875">
    <property type="entry name" value="Coat_F"/>
    <property type="match status" value="1"/>
</dbReference>
<comment type="caution">
    <text evidence="4">The sequence shown here is derived from an EMBL/GenBank/DDBJ whole genome shotgun (WGS) entry which is preliminary data.</text>
</comment>
<dbReference type="PANTHER" id="PTHR39183">
    <property type="entry name" value="SPORE COAT PROTEIN F-LIKE PROTEIN YHCQ"/>
    <property type="match status" value="1"/>
</dbReference>
<evidence type="ECO:0000313" key="4">
    <source>
        <dbReference type="EMBL" id="KZL92529.1"/>
    </source>
</evidence>
<dbReference type="Proteomes" id="UP000076603">
    <property type="component" value="Unassembled WGS sequence"/>
</dbReference>
<reference evidence="4 5" key="1">
    <citation type="submission" date="2016-04" db="EMBL/GenBank/DDBJ databases">
        <title>Genome sequence of Clostridium magnum DSM 2767.</title>
        <authorList>
            <person name="Poehlein A."/>
            <person name="Uhlig R."/>
            <person name="Fischer R."/>
            <person name="Bahl H."/>
            <person name="Daniel R."/>
        </authorList>
    </citation>
    <scope>NUCLEOTIDE SEQUENCE [LARGE SCALE GENOMIC DNA]</scope>
    <source>
        <strain evidence="4 5">DSM 2767</strain>
    </source>
</reference>
<evidence type="ECO:0000256" key="1">
    <source>
        <dbReference type="ARBA" id="ARBA00022969"/>
    </source>
</evidence>
<comment type="subcellular location">
    <subcellularLocation>
        <location evidence="2">Spore coat</location>
    </subcellularLocation>
</comment>
<protein>
    <submittedName>
        <fullName evidence="4">Spore coat protein F</fullName>
    </submittedName>
</protein>
<keyword evidence="5" id="KW-1185">Reference proteome</keyword>
<dbReference type="PATRIC" id="fig|1121326.3.peg.2340"/>
<dbReference type="STRING" id="1121326.CLMAG_23430"/>
<dbReference type="InterPro" id="IPR012347">
    <property type="entry name" value="Ferritin-like"/>
</dbReference>
<dbReference type="PANTHER" id="PTHR39183:SF1">
    <property type="entry name" value="SPORE COAT PROTEIN F-LIKE PROTEIN YHCQ"/>
    <property type="match status" value="1"/>
</dbReference>
<evidence type="ECO:0000256" key="2">
    <source>
        <dbReference type="ARBA" id="ARBA00024325"/>
    </source>
</evidence>
<dbReference type="AlphaFoldDB" id="A0A161Y3C7"/>
<keyword evidence="4" id="KW-0167">Capsid protein</keyword>
<dbReference type="GO" id="GO:0030435">
    <property type="term" value="P:sporulation resulting in formation of a cellular spore"/>
    <property type="evidence" value="ECO:0007669"/>
    <property type="project" value="UniProtKB-KW"/>
</dbReference>
<comment type="similarity">
    <text evidence="3">Belongs to the CotF family.</text>
</comment>
<dbReference type="RefSeq" id="WP_066622066.1">
    <property type="nucleotide sequence ID" value="NZ_FQXL01000036.1"/>
</dbReference>
<keyword evidence="1" id="KW-0749">Sporulation</keyword>
<organism evidence="4 5">
    <name type="scientific">Clostridium magnum DSM 2767</name>
    <dbReference type="NCBI Taxonomy" id="1121326"/>
    <lineage>
        <taxon>Bacteria</taxon>
        <taxon>Bacillati</taxon>
        <taxon>Bacillota</taxon>
        <taxon>Clostridia</taxon>
        <taxon>Eubacteriales</taxon>
        <taxon>Clostridiaceae</taxon>
        <taxon>Clostridium</taxon>
    </lineage>
</organism>
<name>A0A161Y3C7_9CLOT</name>
<dbReference type="Gene3D" id="1.20.1260.10">
    <property type="match status" value="1"/>
</dbReference>
<proteinExistence type="inferred from homology"/>
<keyword evidence="4" id="KW-0946">Virion</keyword>
<evidence type="ECO:0000313" key="5">
    <source>
        <dbReference type="Proteomes" id="UP000076603"/>
    </source>
</evidence>
<sequence length="101" mass="11325">MNAIIESLTGMNKMSDQVIATDFLISAKNGIVNYAAAITETKSPEVKAVLRKQLDAAILTHETITSYMMKKGYYQPYDLEEQFKVDLKTTDTALSLTERMI</sequence>
<dbReference type="InterPro" id="IPR012851">
    <property type="entry name" value="Spore_coat_CotF-like"/>
</dbReference>
<accession>A0A161Y3C7</accession>
<dbReference type="EMBL" id="LWAE01000002">
    <property type="protein sequence ID" value="KZL92529.1"/>
    <property type="molecule type" value="Genomic_DNA"/>
</dbReference>